<sequence>MGCHEERVIHQSFCNEKSHGTALLQFVCLKQHFNAVHYGHAGLQEWMSRSSALIVGGGSKFVFSIGNSIILGATELFNFVSQLMVFTSDALKSWALAISGVLLATAEIAFFQGCLAWLWNNGTVDNNGGDCVEGSSELSSDAMAAALYCEKNHVD</sequence>
<feature type="transmembrane region" description="Helical" evidence="1">
    <location>
        <begin position="52"/>
        <end position="74"/>
    </location>
</feature>
<keyword evidence="1" id="KW-0472">Membrane</keyword>
<reference evidence="2 3" key="1">
    <citation type="journal article" date="2020" name="BMC Genomics">
        <title>Intraspecific diversification of the crop wild relative Brassica cretica Lam. using demographic model selection.</title>
        <authorList>
            <person name="Kioukis A."/>
            <person name="Michalopoulou V.A."/>
            <person name="Briers L."/>
            <person name="Pirintsos S."/>
            <person name="Studholme D.J."/>
            <person name="Pavlidis P."/>
            <person name="Sarris P.F."/>
        </authorList>
    </citation>
    <scope>NUCLEOTIDE SEQUENCE [LARGE SCALE GENOMIC DNA]</scope>
    <source>
        <strain evidence="3">cv. PFS-1207/04</strain>
    </source>
</reference>
<dbReference type="Proteomes" id="UP000266723">
    <property type="component" value="Unassembled WGS sequence"/>
</dbReference>
<evidence type="ECO:0000313" key="3">
    <source>
        <dbReference type="Proteomes" id="UP000266723"/>
    </source>
</evidence>
<comment type="caution">
    <text evidence="2">The sequence shown here is derived from an EMBL/GenBank/DDBJ whole genome shotgun (WGS) entry which is preliminary data.</text>
</comment>
<keyword evidence="1" id="KW-0812">Transmembrane</keyword>
<keyword evidence="3" id="KW-1185">Reference proteome</keyword>
<accession>A0ABQ7DCF8</accession>
<gene>
    <name evidence="2" type="ORF">DY000_02032335</name>
</gene>
<feature type="transmembrane region" description="Helical" evidence="1">
    <location>
        <begin position="94"/>
        <end position="119"/>
    </location>
</feature>
<name>A0ABQ7DCF8_BRACR</name>
<evidence type="ECO:0000256" key="1">
    <source>
        <dbReference type="SAM" id="Phobius"/>
    </source>
</evidence>
<proteinExistence type="predicted"/>
<dbReference type="EMBL" id="QGKV02000649">
    <property type="protein sequence ID" value="KAF3575794.1"/>
    <property type="molecule type" value="Genomic_DNA"/>
</dbReference>
<keyword evidence="1" id="KW-1133">Transmembrane helix</keyword>
<organism evidence="2 3">
    <name type="scientific">Brassica cretica</name>
    <name type="common">Mustard</name>
    <dbReference type="NCBI Taxonomy" id="69181"/>
    <lineage>
        <taxon>Eukaryota</taxon>
        <taxon>Viridiplantae</taxon>
        <taxon>Streptophyta</taxon>
        <taxon>Embryophyta</taxon>
        <taxon>Tracheophyta</taxon>
        <taxon>Spermatophyta</taxon>
        <taxon>Magnoliopsida</taxon>
        <taxon>eudicotyledons</taxon>
        <taxon>Gunneridae</taxon>
        <taxon>Pentapetalae</taxon>
        <taxon>rosids</taxon>
        <taxon>malvids</taxon>
        <taxon>Brassicales</taxon>
        <taxon>Brassicaceae</taxon>
        <taxon>Brassiceae</taxon>
        <taxon>Brassica</taxon>
    </lineage>
</organism>
<protein>
    <submittedName>
        <fullName evidence="2">Uncharacterized protein</fullName>
    </submittedName>
</protein>
<evidence type="ECO:0000313" key="2">
    <source>
        <dbReference type="EMBL" id="KAF3575794.1"/>
    </source>
</evidence>